<reference evidence="3" key="1">
    <citation type="submission" date="2020-01" db="EMBL/GenBank/DDBJ databases">
        <title>Genome Sequencing of Three Apophysomyces-Like Fungal Strains Confirms a Novel Fungal Genus in the Mucoromycota with divergent Burkholderia-like Endosymbiotic Bacteria.</title>
        <authorList>
            <person name="Stajich J.E."/>
            <person name="Macias A.M."/>
            <person name="Carter-House D."/>
            <person name="Lovett B."/>
            <person name="Kasson L.R."/>
            <person name="Berry K."/>
            <person name="Grigoriev I."/>
            <person name="Chang Y."/>
            <person name="Spatafora J."/>
            <person name="Kasson M.T."/>
        </authorList>
    </citation>
    <scope>NUCLEOTIDE SEQUENCE</scope>
    <source>
        <strain evidence="3">NRRL A-21654</strain>
    </source>
</reference>
<feature type="compositionally biased region" description="Basic and acidic residues" evidence="1">
    <location>
        <begin position="547"/>
        <end position="563"/>
    </location>
</feature>
<name>A0A8H7BF83_9FUNG</name>
<dbReference type="SUPFAM" id="SSF50729">
    <property type="entry name" value="PH domain-like"/>
    <property type="match status" value="2"/>
</dbReference>
<dbReference type="Gene3D" id="2.30.29.30">
    <property type="entry name" value="Pleckstrin-homology domain (PH domain)/Phosphotyrosine-binding domain (PTB)"/>
    <property type="match status" value="1"/>
</dbReference>
<feature type="compositionally biased region" description="Polar residues" evidence="1">
    <location>
        <begin position="506"/>
        <end position="516"/>
    </location>
</feature>
<dbReference type="AlphaFoldDB" id="A0A8H7BF83"/>
<organism evidence="3 4">
    <name type="scientific">Apophysomyces ossiformis</name>
    <dbReference type="NCBI Taxonomy" id="679940"/>
    <lineage>
        <taxon>Eukaryota</taxon>
        <taxon>Fungi</taxon>
        <taxon>Fungi incertae sedis</taxon>
        <taxon>Mucoromycota</taxon>
        <taxon>Mucoromycotina</taxon>
        <taxon>Mucoromycetes</taxon>
        <taxon>Mucorales</taxon>
        <taxon>Mucorineae</taxon>
        <taxon>Mucoraceae</taxon>
        <taxon>Apophysomyces</taxon>
    </lineage>
</organism>
<feature type="compositionally biased region" description="Acidic residues" evidence="1">
    <location>
        <begin position="469"/>
        <end position="496"/>
    </location>
</feature>
<proteinExistence type="predicted"/>
<dbReference type="Pfam" id="PF00169">
    <property type="entry name" value="PH"/>
    <property type="match status" value="1"/>
</dbReference>
<feature type="domain" description="PH" evidence="2">
    <location>
        <begin position="97"/>
        <end position="201"/>
    </location>
</feature>
<feature type="compositionally biased region" description="Basic and acidic residues" evidence="1">
    <location>
        <begin position="626"/>
        <end position="636"/>
    </location>
</feature>
<accession>A0A8H7BF83</accession>
<feature type="region of interest" description="Disordered" evidence="1">
    <location>
        <begin position="611"/>
        <end position="688"/>
    </location>
</feature>
<dbReference type="Pfam" id="PF25381">
    <property type="entry name" value="PH_26"/>
    <property type="match status" value="1"/>
</dbReference>
<gene>
    <name evidence="3" type="ORF">EC973_003901</name>
</gene>
<feature type="region of interest" description="Disordered" evidence="1">
    <location>
        <begin position="444"/>
        <end position="576"/>
    </location>
</feature>
<keyword evidence="4" id="KW-1185">Reference proteome</keyword>
<dbReference type="SMART" id="SM00233">
    <property type="entry name" value="PH"/>
    <property type="match status" value="2"/>
</dbReference>
<feature type="compositionally biased region" description="Low complexity" evidence="1">
    <location>
        <begin position="565"/>
        <end position="576"/>
    </location>
</feature>
<dbReference type="InterPro" id="IPR058155">
    <property type="entry name" value="Skg3/CAF120-like_PH"/>
</dbReference>
<dbReference type="InterPro" id="IPR011993">
    <property type="entry name" value="PH-like_dom_sf"/>
</dbReference>
<evidence type="ECO:0000313" key="3">
    <source>
        <dbReference type="EMBL" id="KAF7721963.1"/>
    </source>
</evidence>
<evidence type="ECO:0000259" key="2">
    <source>
        <dbReference type="PROSITE" id="PS50003"/>
    </source>
</evidence>
<dbReference type="PROSITE" id="PS50003">
    <property type="entry name" value="PH_DOMAIN"/>
    <property type="match status" value="1"/>
</dbReference>
<dbReference type="EMBL" id="JABAYA010000222">
    <property type="protein sequence ID" value="KAF7721963.1"/>
    <property type="molecule type" value="Genomic_DNA"/>
</dbReference>
<evidence type="ECO:0000313" key="4">
    <source>
        <dbReference type="Proteomes" id="UP000605846"/>
    </source>
</evidence>
<comment type="caution">
    <text evidence="3">The sequence shown here is derived from an EMBL/GenBank/DDBJ whole genome shotgun (WGS) entry which is preliminary data.</text>
</comment>
<protein>
    <recommendedName>
        <fullName evidence="2">PH domain-containing protein</fullName>
    </recommendedName>
</protein>
<dbReference type="OrthoDB" id="5563754at2759"/>
<feature type="compositionally biased region" description="Basic residues" evidence="1">
    <location>
        <begin position="645"/>
        <end position="656"/>
    </location>
</feature>
<dbReference type="InterPro" id="IPR001849">
    <property type="entry name" value="PH_domain"/>
</dbReference>
<dbReference type="CDD" id="cd00821">
    <property type="entry name" value="PH"/>
    <property type="match status" value="1"/>
</dbReference>
<feature type="region of interest" description="Disordered" evidence="1">
    <location>
        <begin position="1"/>
        <end position="25"/>
    </location>
</feature>
<evidence type="ECO:0000256" key="1">
    <source>
        <dbReference type="SAM" id="MobiDB-lite"/>
    </source>
</evidence>
<feature type="compositionally biased region" description="Basic and acidic residues" evidence="1">
    <location>
        <begin position="458"/>
        <end position="468"/>
    </location>
</feature>
<sequence length="856" mass="96863">MPRPNPFLRRASSPIEINNNEPSMIPMTTKRSHLLTVPEPSGTVHRPLTFRNFQQKPISIRPARFVKPQQQQHTTNDLVLTQQMHSFVKLFDHYTQKVYIEGYLMKHNDTADKPRTKCFAELCGSTLTFWDAEIQQSSIMPQYLKISDDAVVQSLTQEAEDGRNKKKHVFSITNKARCVCFEASDELTVRRWVCALRLACFEYKKLHLLFTLRLLKDIPVKAEPSFLQALLPGTTEWTRFWVTLDKKDERKLFKKTANNSSTSSSLSHLLLFDSKKSKTPAFSLTEVTHAYALYPESPQLIDKGSIMRIETPETHLLLMADSSSHMLQWLLAIYDAFKVYGRPQSLLCDAAHPTALNFGEPSEDSPRLFLEVDDVLDHMSANSTSRHETDKLFMNALYKKLLEPITASSSSPSPGSLAARSVTGRANSLPLITVACDETTAYAHAASDGDPEEEDGTDDCKFTRHVADSSDESEDDGEEDNDDDDEDKEQDSDDEPIGINRRRASHTPSGPKSMTESLIPDFDFGNGFDVPKMSRRTSNSSSFMLDQVHDDDSRSGHQCHTKEQSSSSSSSASASTSLFGDFNLAMDFNKYLENDGEKSSYRKSSLPANVKLSEYLSVDSRPGSSDMDRRRSWDHAWEEDEDHYRHQHHSNHHPHSSQHQQQRHPYDNDSYDSDTEGPMIPPLGDHFAPQNSLLDTYLGEQLSAKEQIEYARATGQPLIQVPDKPRAPQAGLIGMISQREKDRKEGYGMRVTERVNQHHADRFEREKERRILEQRQQQFLKHQIMMYTSGYGGIPAPSPPPPMAMMYPYMQAPMNGIPIMPMIPSPSPLSPSVDKSTMAFKDPKMGCRGRPLAKDH</sequence>
<dbReference type="Proteomes" id="UP000605846">
    <property type="component" value="Unassembled WGS sequence"/>
</dbReference>